<accession>A0A151AFC6</accession>
<evidence type="ECO:0000256" key="1">
    <source>
        <dbReference type="SAM" id="Phobius"/>
    </source>
</evidence>
<reference evidence="3 4" key="1">
    <citation type="submission" date="2016-02" db="EMBL/GenBank/DDBJ databases">
        <title>Genome sequence of Halalkalicoccus paucihalophilus DSM 24557.</title>
        <authorList>
            <person name="Poehlein A."/>
            <person name="Daniel R."/>
        </authorList>
    </citation>
    <scope>NUCLEOTIDE SEQUENCE [LARGE SCALE GENOMIC DNA]</scope>
    <source>
        <strain evidence="3 4">DSM 24557</strain>
    </source>
</reference>
<evidence type="ECO:0000313" key="3">
    <source>
        <dbReference type="EMBL" id="KYH26254.1"/>
    </source>
</evidence>
<dbReference type="EMBL" id="LTAZ01000004">
    <property type="protein sequence ID" value="KYH26254.1"/>
    <property type="molecule type" value="Genomic_DNA"/>
</dbReference>
<keyword evidence="4" id="KW-1185">Reference proteome</keyword>
<feature type="transmembrane region" description="Helical" evidence="1">
    <location>
        <begin position="70"/>
        <end position="91"/>
    </location>
</feature>
<keyword evidence="1" id="KW-0812">Transmembrane</keyword>
<name>A0A151AFC6_9EURY</name>
<proteinExistence type="predicted"/>
<comment type="caution">
    <text evidence="3">The sequence shown here is derived from an EMBL/GenBank/DDBJ whole genome shotgun (WGS) entry which is preliminary data.</text>
</comment>
<feature type="transmembrane region" description="Helical" evidence="1">
    <location>
        <begin position="37"/>
        <end position="58"/>
    </location>
</feature>
<dbReference type="RefSeq" id="WP_066380826.1">
    <property type="nucleotide sequence ID" value="NZ_LTAZ01000004.1"/>
</dbReference>
<dbReference type="AlphaFoldDB" id="A0A151AFC6"/>
<evidence type="ECO:0000313" key="4">
    <source>
        <dbReference type="Proteomes" id="UP000075321"/>
    </source>
</evidence>
<evidence type="ECO:0000259" key="2">
    <source>
        <dbReference type="Pfam" id="PF25953"/>
    </source>
</evidence>
<feature type="domain" description="DUF7991" evidence="2">
    <location>
        <begin position="1"/>
        <end position="100"/>
    </location>
</feature>
<dbReference type="PATRIC" id="fig|1008153.3.peg.1360"/>
<gene>
    <name evidence="3" type="ORF">HAPAU_13490</name>
</gene>
<dbReference type="OrthoDB" id="239417at2157"/>
<organism evidence="3 4">
    <name type="scientific">Halalkalicoccus paucihalophilus</name>
    <dbReference type="NCBI Taxonomy" id="1008153"/>
    <lineage>
        <taxon>Archaea</taxon>
        <taxon>Methanobacteriati</taxon>
        <taxon>Methanobacteriota</taxon>
        <taxon>Stenosarchaea group</taxon>
        <taxon>Halobacteria</taxon>
        <taxon>Halobacteriales</taxon>
        <taxon>Halococcaceae</taxon>
        <taxon>Halalkalicoccus</taxon>
    </lineage>
</organism>
<keyword evidence="1" id="KW-0472">Membrane</keyword>
<sequence>MLSLGTVVGLAVIVGVHTVIASVLIRFFRLRLDTRGGMVVFSLFLVPIVLAFSLLFFGQLPIFGTIDRGTVLLVAILMPLLLGFAIDLFWMPSPEEVELARRG</sequence>
<keyword evidence="1" id="KW-1133">Transmembrane helix</keyword>
<dbReference type="Proteomes" id="UP000075321">
    <property type="component" value="Unassembled WGS sequence"/>
</dbReference>
<dbReference type="Pfam" id="PF25953">
    <property type="entry name" value="DUF7991"/>
    <property type="match status" value="1"/>
</dbReference>
<dbReference type="InterPro" id="IPR058304">
    <property type="entry name" value="DUF7991"/>
</dbReference>
<protein>
    <recommendedName>
        <fullName evidence="2">DUF7991 domain-containing protein</fullName>
    </recommendedName>
</protein>